<evidence type="ECO:0000313" key="2">
    <source>
        <dbReference type="EMBL" id="GIJ47631.1"/>
    </source>
</evidence>
<gene>
    <name evidence="2" type="ORF">Val02_45170</name>
</gene>
<dbReference type="RefSeq" id="WP_203901149.1">
    <property type="nucleotide sequence ID" value="NZ_BOPF01000016.1"/>
</dbReference>
<evidence type="ECO:0000313" key="3">
    <source>
        <dbReference type="Proteomes" id="UP000619260"/>
    </source>
</evidence>
<keyword evidence="3" id="KW-1185">Reference proteome</keyword>
<sequence length="258" mass="27302">MTQQSDTRPGSVHTERREFVRSYVENVRVNPSADRLYARPRTALMTASLVAAAVLIGSVVFALFSKGRPTAPNAASASPTYAFASIAGWECAGTATDRGFSISGRTPDWLTPEKGAHKQNGCRGSFAAVPVSGAGAFPDANTGAVWWFTVGSKVKRCLVQVNVPLVEQSQVKVASAVRYQVLSGRDGVAYASFVINQAAQQPKENEVPATDQQDGKWVEAGTFAVSNGKLAVRMAAQTDAGKPPERLLVGQVMVGCSP</sequence>
<accession>A0A8J3YPQ2</accession>
<comment type="caution">
    <text evidence="2">The sequence shown here is derived from an EMBL/GenBank/DDBJ whole genome shotgun (WGS) entry which is preliminary data.</text>
</comment>
<name>A0A8J3YPQ2_9ACTN</name>
<proteinExistence type="predicted"/>
<keyword evidence="1" id="KW-0812">Transmembrane</keyword>
<keyword evidence="1" id="KW-1133">Transmembrane helix</keyword>
<protein>
    <submittedName>
        <fullName evidence="2">Uncharacterized protein</fullName>
    </submittedName>
</protein>
<reference evidence="2" key="1">
    <citation type="submission" date="2021-01" db="EMBL/GenBank/DDBJ databases">
        <title>Whole genome shotgun sequence of Virgisporangium aliadipatigenens NBRC 105644.</title>
        <authorList>
            <person name="Komaki H."/>
            <person name="Tamura T."/>
        </authorList>
    </citation>
    <scope>NUCLEOTIDE SEQUENCE</scope>
    <source>
        <strain evidence="2">NBRC 105644</strain>
    </source>
</reference>
<evidence type="ECO:0000256" key="1">
    <source>
        <dbReference type="SAM" id="Phobius"/>
    </source>
</evidence>
<feature type="transmembrane region" description="Helical" evidence="1">
    <location>
        <begin position="43"/>
        <end position="64"/>
    </location>
</feature>
<organism evidence="2 3">
    <name type="scientific">Virgisporangium aliadipatigenens</name>
    <dbReference type="NCBI Taxonomy" id="741659"/>
    <lineage>
        <taxon>Bacteria</taxon>
        <taxon>Bacillati</taxon>
        <taxon>Actinomycetota</taxon>
        <taxon>Actinomycetes</taxon>
        <taxon>Micromonosporales</taxon>
        <taxon>Micromonosporaceae</taxon>
        <taxon>Virgisporangium</taxon>
    </lineage>
</organism>
<keyword evidence="1" id="KW-0472">Membrane</keyword>
<dbReference type="EMBL" id="BOPF01000016">
    <property type="protein sequence ID" value="GIJ47631.1"/>
    <property type="molecule type" value="Genomic_DNA"/>
</dbReference>
<dbReference type="AlphaFoldDB" id="A0A8J3YPQ2"/>
<dbReference type="Proteomes" id="UP000619260">
    <property type="component" value="Unassembled WGS sequence"/>
</dbReference>